<comment type="caution">
    <text evidence="2">The sequence shown here is derived from an EMBL/GenBank/DDBJ whole genome shotgun (WGS) entry which is preliminary data.</text>
</comment>
<dbReference type="EMBL" id="AQGV01000013">
    <property type="protein sequence ID" value="MBE0369368.1"/>
    <property type="molecule type" value="Genomic_DNA"/>
</dbReference>
<evidence type="ECO:0008006" key="4">
    <source>
        <dbReference type="Google" id="ProtNLM"/>
    </source>
</evidence>
<name>A0ABR9EEF8_9GAMM</name>
<keyword evidence="3" id="KW-1185">Reference proteome</keyword>
<gene>
    <name evidence="2" type="ORF">PAUR_a3857</name>
</gene>
<dbReference type="Proteomes" id="UP000615755">
    <property type="component" value="Unassembled WGS sequence"/>
</dbReference>
<organism evidence="2 3">
    <name type="scientific">Pseudoalteromonas aurantia 208</name>
    <dbReference type="NCBI Taxonomy" id="1314867"/>
    <lineage>
        <taxon>Bacteria</taxon>
        <taxon>Pseudomonadati</taxon>
        <taxon>Pseudomonadota</taxon>
        <taxon>Gammaproteobacteria</taxon>
        <taxon>Alteromonadales</taxon>
        <taxon>Pseudoalteromonadaceae</taxon>
        <taxon>Pseudoalteromonas</taxon>
    </lineage>
</organism>
<sequence length="306" mass="33203">MKKSVIMLLVTGALAAGYVALQSHMNQVVDEKLQTQLAIAVGDSGMQFDYADASVNMFNGNIVVNGLMVSDPQGVSAFGIDEIVLIGYEEESISEFTQVNIHGFSLFEAIKNNSLDTPKPLLDAKYDFSTSLAFDAETGYSQLKLALAAHNIAQFDFDMELNNSGPLMDVSFDMQKQQSVAALTVEEQLQIQTRLMGAMQQLAPKSLQLQIENKGQLAQLLSDQVAMAGLDQVSFENMLQMQLTQAPLPQIAKDAIVAFAQGKESLRVSVSLPGDSDIQTVSQHVMSLAGQPEELAKLMNLEVHGK</sequence>
<reference evidence="2 3" key="1">
    <citation type="submission" date="2015-03" db="EMBL/GenBank/DDBJ databases">
        <title>Genome sequence of Pseudoalteromonas aurantia.</title>
        <authorList>
            <person name="Xie B.-B."/>
            <person name="Rong J.-C."/>
            <person name="Qin Q.-L."/>
            <person name="Zhang Y.-Z."/>
        </authorList>
    </citation>
    <scope>NUCLEOTIDE SEQUENCE [LARGE SCALE GENOMIC DNA]</scope>
    <source>
        <strain evidence="2 3">208</strain>
    </source>
</reference>
<evidence type="ECO:0000256" key="1">
    <source>
        <dbReference type="SAM" id="SignalP"/>
    </source>
</evidence>
<protein>
    <recommendedName>
        <fullName evidence="4">DUF945 domain-containing protein</fullName>
    </recommendedName>
</protein>
<accession>A0ABR9EEF8</accession>
<feature type="signal peptide" evidence="1">
    <location>
        <begin position="1"/>
        <end position="15"/>
    </location>
</feature>
<dbReference type="RefSeq" id="WP_192508613.1">
    <property type="nucleotide sequence ID" value="NZ_AQGV01000013.1"/>
</dbReference>
<proteinExistence type="predicted"/>
<evidence type="ECO:0000313" key="3">
    <source>
        <dbReference type="Proteomes" id="UP000615755"/>
    </source>
</evidence>
<keyword evidence="1" id="KW-0732">Signal</keyword>
<feature type="chain" id="PRO_5045321869" description="DUF945 domain-containing protein" evidence="1">
    <location>
        <begin position="16"/>
        <end position="306"/>
    </location>
</feature>
<evidence type="ECO:0000313" key="2">
    <source>
        <dbReference type="EMBL" id="MBE0369368.1"/>
    </source>
</evidence>